<proteinExistence type="predicted"/>
<gene>
    <name evidence="6" type="ORF">HCN44_002221</name>
</gene>
<keyword evidence="2" id="KW-0344">Guanine-nucleotide releasing factor</keyword>
<dbReference type="InterPro" id="IPR043153">
    <property type="entry name" value="DENN_C"/>
</dbReference>
<evidence type="ECO:0000256" key="2">
    <source>
        <dbReference type="ARBA" id="ARBA00022658"/>
    </source>
</evidence>
<dbReference type="SMART" id="SM00799">
    <property type="entry name" value="DENN"/>
    <property type="match status" value="1"/>
</dbReference>
<dbReference type="Gene3D" id="3.40.50.11500">
    <property type="match status" value="1"/>
</dbReference>
<dbReference type="InterPro" id="IPR037516">
    <property type="entry name" value="Tripartite_DENN"/>
</dbReference>
<dbReference type="GO" id="GO:0005085">
    <property type="term" value="F:guanyl-nucleotide exchange factor activity"/>
    <property type="evidence" value="ECO:0007669"/>
    <property type="project" value="UniProtKB-KW"/>
</dbReference>
<feature type="compositionally biased region" description="Polar residues" evidence="4">
    <location>
        <begin position="883"/>
        <end position="899"/>
    </location>
</feature>
<dbReference type="InterPro" id="IPR005112">
    <property type="entry name" value="dDENN_dom"/>
</dbReference>
<dbReference type="GO" id="GO:1901981">
    <property type="term" value="F:phosphatidylinositol phosphate binding"/>
    <property type="evidence" value="ECO:0007669"/>
    <property type="project" value="TreeGrafter"/>
</dbReference>
<evidence type="ECO:0000313" key="7">
    <source>
        <dbReference type="Proteomes" id="UP000639338"/>
    </source>
</evidence>
<evidence type="ECO:0000259" key="5">
    <source>
        <dbReference type="PROSITE" id="PS50211"/>
    </source>
</evidence>
<evidence type="ECO:0000256" key="3">
    <source>
        <dbReference type="ARBA" id="ARBA00023329"/>
    </source>
</evidence>
<dbReference type="SMART" id="SM00801">
    <property type="entry name" value="dDENN"/>
    <property type="match status" value="1"/>
</dbReference>
<dbReference type="GO" id="GO:0006897">
    <property type="term" value="P:endocytosis"/>
    <property type="evidence" value="ECO:0007669"/>
    <property type="project" value="TreeGrafter"/>
</dbReference>
<dbReference type="Pfam" id="PF03456">
    <property type="entry name" value="uDENN"/>
    <property type="match status" value="1"/>
</dbReference>
<accession>A0A835CXH3</accession>
<dbReference type="EMBL" id="JACMRX010000001">
    <property type="protein sequence ID" value="KAF7996575.1"/>
    <property type="molecule type" value="Genomic_DNA"/>
</dbReference>
<feature type="compositionally biased region" description="Polar residues" evidence="4">
    <location>
        <begin position="472"/>
        <end position="502"/>
    </location>
</feature>
<dbReference type="Proteomes" id="UP000639338">
    <property type="component" value="Unassembled WGS sequence"/>
</dbReference>
<feature type="region of interest" description="Disordered" evidence="4">
    <location>
        <begin position="853"/>
        <end position="899"/>
    </location>
</feature>
<dbReference type="OrthoDB" id="206724at2759"/>
<feature type="domain" description="UDENN" evidence="5">
    <location>
        <begin position="12"/>
        <end position="375"/>
    </location>
</feature>
<dbReference type="Pfam" id="PF03455">
    <property type="entry name" value="dDENN"/>
    <property type="match status" value="1"/>
</dbReference>
<dbReference type="GO" id="GO:0032456">
    <property type="term" value="P:endocytic recycling"/>
    <property type="evidence" value="ECO:0007669"/>
    <property type="project" value="TreeGrafter"/>
</dbReference>
<dbReference type="InterPro" id="IPR005113">
    <property type="entry name" value="uDENN_dom"/>
</dbReference>
<reference evidence="6 7" key="1">
    <citation type="submission" date="2020-08" db="EMBL/GenBank/DDBJ databases">
        <title>Aphidius gifuensis genome sequencing and assembly.</title>
        <authorList>
            <person name="Du Z."/>
        </authorList>
    </citation>
    <scope>NUCLEOTIDE SEQUENCE [LARGE SCALE GENOMIC DNA]</scope>
    <source>
        <strain evidence="6">YNYX2018</strain>
        <tissue evidence="6">Adults</tissue>
    </source>
</reference>
<comment type="subcellular location">
    <subcellularLocation>
        <location evidence="1">Cytoplasmic vesicle</location>
        <location evidence="1">Clathrin-coated vesicle</location>
    </subcellularLocation>
</comment>
<evidence type="ECO:0000256" key="4">
    <source>
        <dbReference type="SAM" id="MobiDB-lite"/>
    </source>
</evidence>
<comment type="caution">
    <text evidence="6">The sequence shown here is derived from an EMBL/GenBank/DDBJ whole genome shotgun (WGS) entry which is preliminary data.</text>
</comment>
<evidence type="ECO:0000256" key="1">
    <source>
        <dbReference type="ARBA" id="ARBA00004132"/>
    </source>
</evidence>
<sequence length="899" mass="100986">MGSRLRENVKHLYECFCEIAAPVGEQSAWILQKYPDSFTDQEVIKNVPKFAYPCDFENSIVQHFSFVLTSIDSKWTFGFCRHDPKTETALVLLSSLPWHEMFYKLLNNIATLVASSNSGNLPKFLGDVYSSNVPMPGASVTISISEPNITYVCSSPRQFQLPSIPENRNLTEYYSAVDAHNMMIIFSSMLYERRIIFTSKKLSRLSACVQACNALIYPMIWQHIYIPVLPLALMDYLLAPMPFLIGVPSTILERVHKNDLGDVVVLDADNNSIESPFQDLESLPVDVITNLRKALRNRPSLLGDGVSRAFLRALVQLTAGYREALTLQQGERITFDENAFVESRPYSMQPFLRKMLELQIFQQFIEERLHMLNCGLGFSDEFEMEACNYSDKTSNKIIQQYREWTGAMKKEGTAFFRSVKDKANPAMKNAVKSVKNKGKDMKTVYKGLKWKGKSSRGVGGSENSHRFHQPRSAPSSPTLDRRTTSIFGTGSKSPNGLTATTSYRKELRLRNSNVPDTSRKRYSPLNSGSPEELDSPETPPERLKIDLMNELQDVIFPNTPPVDRTLKPVRSLDSLRPAWSGRLRHGSPSSIPNPSDVAINPKTHVPPKTSLNALKNNSLNNNNNNINIEIKSLDNINIKNKSLIESSVLLELKSNEYVNPINSFIHNNSNDDDKFADNIIKSIDDVVVAIDDDDDDDDKCNDPFDTSQINISIPILPKLSSIDCNTGIHNNSSVFSDTCSAHVEETSDIQDLIRLDSTNSDDDFDPLLSKSFVSQQRQMSQSLHIQQSGEGMSNPLYPYFLPYNATTTTTTSNNNKNNSSNNNNDIIEDKRGDFDLLQEYGLDFNNFNLENCSSSSSSTTTKQKNKDNDNEPSGNLDDVFGTSFATSTVKSPNNWTKFD</sequence>
<feature type="region of interest" description="Disordered" evidence="4">
    <location>
        <begin position="580"/>
        <end position="599"/>
    </location>
</feature>
<dbReference type="FunFam" id="3.30.450.200:FF:000003">
    <property type="entry name" value="DENN domain containing 1A"/>
    <property type="match status" value="1"/>
</dbReference>
<keyword evidence="7" id="KW-1185">Reference proteome</keyword>
<dbReference type="PANTHER" id="PTHR13196:SF14">
    <property type="entry name" value="UDENN DOMAIN-CONTAINING PROTEIN"/>
    <property type="match status" value="1"/>
</dbReference>
<dbReference type="Gene3D" id="3.30.450.200">
    <property type="match status" value="1"/>
</dbReference>
<dbReference type="PROSITE" id="PS50211">
    <property type="entry name" value="DENN"/>
    <property type="match status" value="1"/>
</dbReference>
<dbReference type="Pfam" id="PF02141">
    <property type="entry name" value="DENN"/>
    <property type="match status" value="1"/>
</dbReference>
<dbReference type="AlphaFoldDB" id="A0A835CXH3"/>
<dbReference type="GO" id="GO:0030136">
    <property type="term" value="C:clathrin-coated vesicle"/>
    <property type="evidence" value="ECO:0007669"/>
    <property type="project" value="UniProtKB-SubCell"/>
</dbReference>
<dbReference type="GO" id="GO:0005829">
    <property type="term" value="C:cytosol"/>
    <property type="evidence" value="ECO:0007669"/>
    <property type="project" value="TreeGrafter"/>
</dbReference>
<dbReference type="Gene3D" id="6.10.140.1000">
    <property type="match status" value="1"/>
</dbReference>
<dbReference type="InterPro" id="IPR040032">
    <property type="entry name" value="DENND1A/B/C"/>
</dbReference>
<name>A0A835CXH3_APHGI</name>
<protein>
    <recommendedName>
        <fullName evidence="5">UDENN domain-containing protein</fullName>
    </recommendedName>
</protein>
<dbReference type="InterPro" id="IPR001194">
    <property type="entry name" value="cDENN_dom"/>
</dbReference>
<dbReference type="FunFam" id="3.40.50.11500:FF:000001">
    <property type="entry name" value="Putative DENN domain-containing protein 1A"/>
    <property type="match status" value="1"/>
</dbReference>
<dbReference type="PANTHER" id="PTHR13196">
    <property type="entry name" value="DENN DOMAIN-CONTAINING"/>
    <property type="match status" value="1"/>
</dbReference>
<organism evidence="6 7">
    <name type="scientific">Aphidius gifuensis</name>
    <name type="common">Parasitoid wasp</name>
    <dbReference type="NCBI Taxonomy" id="684658"/>
    <lineage>
        <taxon>Eukaryota</taxon>
        <taxon>Metazoa</taxon>
        <taxon>Ecdysozoa</taxon>
        <taxon>Arthropoda</taxon>
        <taxon>Hexapoda</taxon>
        <taxon>Insecta</taxon>
        <taxon>Pterygota</taxon>
        <taxon>Neoptera</taxon>
        <taxon>Endopterygota</taxon>
        <taxon>Hymenoptera</taxon>
        <taxon>Apocrita</taxon>
        <taxon>Ichneumonoidea</taxon>
        <taxon>Braconidae</taxon>
        <taxon>Aphidiinae</taxon>
        <taxon>Aphidius</taxon>
    </lineage>
</organism>
<evidence type="ECO:0000313" key="6">
    <source>
        <dbReference type="EMBL" id="KAF7996575.1"/>
    </source>
</evidence>
<keyword evidence="3" id="KW-0968">Cytoplasmic vesicle</keyword>
<feature type="region of interest" description="Disordered" evidence="4">
    <location>
        <begin position="451"/>
        <end position="540"/>
    </location>
</feature>
<dbReference type="SMART" id="SM00800">
    <property type="entry name" value="uDENN"/>
    <property type="match status" value="1"/>
</dbReference>